<organism evidence="2 3">
    <name type="scientific">Bacillus taeanensis</name>
    <dbReference type="NCBI Taxonomy" id="273032"/>
    <lineage>
        <taxon>Bacteria</taxon>
        <taxon>Bacillati</taxon>
        <taxon>Bacillota</taxon>
        <taxon>Bacilli</taxon>
        <taxon>Bacillales</taxon>
        <taxon>Bacillaceae</taxon>
        <taxon>Bacillus</taxon>
    </lineage>
</organism>
<accession>A0A366XWT8</accession>
<dbReference type="OrthoDB" id="2111373at2"/>
<feature type="transmembrane region" description="Helical" evidence="1">
    <location>
        <begin position="39"/>
        <end position="66"/>
    </location>
</feature>
<keyword evidence="3" id="KW-1185">Reference proteome</keyword>
<evidence type="ECO:0008006" key="4">
    <source>
        <dbReference type="Google" id="ProtNLM"/>
    </source>
</evidence>
<feature type="transmembrane region" description="Helical" evidence="1">
    <location>
        <begin position="12"/>
        <end position="33"/>
    </location>
</feature>
<dbReference type="EMBL" id="QOCW01000004">
    <property type="protein sequence ID" value="RBW70612.1"/>
    <property type="molecule type" value="Genomic_DNA"/>
</dbReference>
<evidence type="ECO:0000313" key="3">
    <source>
        <dbReference type="Proteomes" id="UP000253314"/>
    </source>
</evidence>
<evidence type="ECO:0000313" key="2">
    <source>
        <dbReference type="EMBL" id="RBW70612.1"/>
    </source>
</evidence>
<proteinExistence type="predicted"/>
<sequence>MKDSLSKTINWSLGIAVITLVLAAVFSVVSTALLNGVTWAVGMLIVFLIVLTGILFDIIGVAATAANEVPLHAMASKKVPGAKQAIFISRNADRVASFCQDVFGDISGIISGTAAAAVVIQLTLQLGHSDSSAFHYVVTVVFTSVVASMTVGGKAFCKTFAIHYATNIVLQVGRLLYTIEGKLKINLTAISKKRKSK</sequence>
<dbReference type="Proteomes" id="UP000253314">
    <property type="component" value="Unassembled WGS sequence"/>
</dbReference>
<comment type="caution">
    <text evidence="2">The sequence shown here is derived from an EMBL/GenBank/DDBJ whole genome shotgun (WGS) entry which is preliminary data.</text>
</comment>
<protein>
    <recommendedName>
        <fullName evidence="4">CNNM transmembrane domain-containing protein</fullName>
    </recommendedName>
</protein>
<keyword evidence="1" id="KW-1133">Transmembrane helix</keyword>
<gene>
    <name evidence="2" type="ORF">DS031_06270</name>
</gene>
<keyword evidence="1" id="KW-0812">Transmembrane</keyword>
<name>A0A366XWT8_9BACI</name>
<dbReference type="AlphaFoldDB" id="A0A366XWT8"/>
<dbReference type="RefSeq" id="WP_113805066.1">
    <property type="nucleotide sequence ID" value="NZ_QOCW01000004.1"/>
</dbReference>
<keyword evidence="1" id="KW-0472">Membrane</keyword>
<evidence type="ECO:0000256" key="1">
    <source>
        <dbReference type="SAM" id="Phobius"/>
    </source>
</evidence>
<reference evidence="2 3" key="1">
    <citation type="submission" date="2018-07" db="EMBL/GenBank/DDBJ databases">
        <title>Lottiidibacillus patelloidae gen. nov., sp. nov., isolated from the intestinal tract of a marine limpet and the reclassification of B. taeanensis BH030017T, B. algicola KMM 3737T and B. hwajinpoensis SW-72T as genus Lottiidibacillus.</title>
        <authorList>
            <person name="Liu R."/>
            <person name="Huang Z."/>
        </authorList>
    </citation>
    <scope>NUCLEOTIDE SEQUENCE [LARGE SCALE GENOMIC DNA]</scope>
    <source>
        <strain evidence="2 3">BH030017</strain>
    </source>
</reference>